<reference evidence="3 4" key="1">
    <citation type="journal article" date="2023" name="Commun. Biol.">
        <title>Genome analysis of Parmales, the sister group of diatoms, reveals the evolutionary specialization of diatoms from phago-mixotrophs to photoautotrophs.</title>
        <authorList>
            <person name="Ban H."/>
            <person name="Sato S."/>
            <person name="Yoshikawa S."/>
            <person name="Yamada K."/>
            <person name="Nakamura Y."/>
            <person name="Ichinomiya M."/>
            <person name="Sato N."/>
            <person name="Blanc-Mathieu R."/>
            <person name="Endo H."/>
            <person name="Kuwata A."/>
            <person name="Ogata H."/>
        </authorList>
    </citation>
    <scope>NUCLEOTIDE SEQUENCE [LARGE SCALE GENOMIC DNA]</scope>
</reference>
<feature type="transmembrane region" description="Helical" evidence="2">
    <location>
        <begin position="514"/>
        <end position="534"/>
    </location>
</feature>
<dbReference type="Proteomes" id="UP001165060">
    <property type="component" value="Unassembled WGS sequence"/>
</dbReference>
<protein>
    <submittedName>
        <fullName evidence="3">Uncharacterized protein</fullName>
    </submittedName>
</protein>
<dbReference type="EMBL" id="BRYB01003675">
    <property type="protein sequence ID" value="GMI19041.1"/>
    <property type="molecule type" value="Genomic_DNA"/>
</dbReference>
<feature type="transmembrane region" description="Helical" evidence="2">
    <location>
        <begin position="716"/>
        <end position="738"/>
    </location>
</feature>
<dbReference type="Gene3D" id="3.30.530.20">
    <property type="match status" value="1"/>
</dbReference>
<sequence>MSAQASLASNPILRSITKGDKVPHDDAKTHRSVGVDPDFYDMVDDNIISILLDACRPLFDLVSGGGDSFGSKPENSLGSKPATMKHADLVMITANLIIAAGFKMKEQARQEMAEEDLGGGMFDEDVKELRKAVVSYALPQVYDAEEQQVLDEQLAILELPDKSLTKYKTGTKLYSCDLEDTGRGVKIVAYWMGHCVEYSRQDKTEEEFAVIGERRNDHNAVIKTPIPMPQPFGDREVVARCLWKQVDEATYFLAQTSCEHLDFPLRPGVVRMGFERTYKLTKVSPKLTLVEWSADLDLAGSVPRRVNDAIMVSKVVRTQINFAKFFTCLRPADLFDEEDGTKLGQILFFRLHQHRQNRDLLNEKILDEIRTTNVLRSAQAKYRFFDEFLFHIIRNAMKRGAVQTKFTVKTPLVALTANEAGRIARSLVSIIMANATAEAAVDEFVMTFPALGELDREYRWFRSMMEAIATELMDKVAYGVKARAAIGAGASFGDMVSDAYMVKVYLDTGRPGTAYALLGMVGACLFFQVTVNYLQNHNLKKNKWKTMFFETLAIVSFVKPGIDAYRVASGAESPLGATVDPLTAMVYNKAGELVFEAVPGLVLQLVAVLTTEEVTTSAYVSLLISTASAALTGTTMFWDIDTDPGTRKRNPDWIGLVPDLGRGTAFATVFVICALQIFAKAAATALLVVTNSAWLWYYVFGDHGLHFAYRIARRDFVFFAPAPASVSYTIAPVFRVMLKTVCDFTGSPLLRLPLLLGGSYYTWCLASSQVSVFAAVFLYGRYAEPPEGVNKLDARFLWTGAIALAGAWLCAFLFFAFRIAVPKYRHTLWSSTSGRQCVHDYFYKGKDEESKFWIFNRNLLLWENDIGEEVKLWVGENWARWKEEKPVWFKVEMVPDQFIPAVELEQLGHNRKRRGSAAGSVRESFREVEGGGEGE</sequence>
<evidence type="ECO:0000313" key="4">
    <source>
        <dbReference type="Proteomes" id="UP001165060"/>
    </source>
</evidence>
<feature type="transmembrane region" description="Helical" evidence="2">
    <location>
        <begin position="759"/>
        <end position="780"/>
    </location>
</feature>
<evidence type="ECO:0000313" key="3">
    <source>
        <dbReference type="EMBL" id="GMI19041.1"/>
    </source>
</evidence>
<comment type="caution">
    <text evidence="3">The sequence shown here is derived from an EMBL/GenBank/DDBJ whole genome shotgun (WGS) entry which is preliminary data.</text>
</comment>
<dbReference type="SUPFAM" id="SSF55961">
    <property type="entry name" value="Bet v1-like"/>
    <property type="match status" value="1"/>
</dbReference>
<accession>A0ABQ6M3V6</accession>
<evidence type="ECO:0000256" key="1">
    <source>
        <dbReference type="SAM" id="MobiDB-lite"/>
    </source>
</evidence>
<proteinExistence type="predicted"/>
<keyword evidence="2" id="KW-0472">Membrane</keyword>
<evidence type="ECO:0000256" key="2">
    <source>
        <dbReference type="SAM" id="Phobius"/>
    </source>
</evidence>
<dbReference type="InterPro" id="IPR023393">
    <property type="entry name" value="START-like_dom_sf"/>
</dbReference>
<gene>
    <name evidence="3" type="ORF">TeGR_g4044</name>
</gene>
<keyword evidence="2" id="KW-1133">Transmembrane helix</keyword>
<feature type="transmembrane region" description="Helical" evidence="2">
    <location>
        <begin position="800"/>
        <end position="821"/>
    </location>
</feature>
<feature type="region of interest" description="Disordered" evidence="1">
    <location>
        <begin position="915"/>
        <end position="935"/>
    </location>
</feature>
<name>A0ABQ6M3V6_9STRA</name>
<keyword evidence="2" id="KW-0812">Transmembrane</keyword>
<feature type="transmembrane region" description="Helical" evidence="2">
    <location>
        <begin position="669"/>
        <end position="696"/>
    </location>
</feature>
<organism evidence="3 4">
    <name type="scientific">Tetraparma gracilis</name>
    <dbReference type="NCBI Taxonomy" id="2962635"/>
    <lineage>
        <taxon>Eukaryota</taxon>
        <taxon>Sar</taxon>
        <taxon>Stramenopiles</taxon>
        <taxon>Ochrophyta</taxon>
        <taxon>Bolidophyceae</taxon>
        <taxon>Parmales</taxon>
        <taxon>Triparmaceae</taxon>
        <taxon>Tetraparma</taxon>
    </lineage>
</organism>
<keyword evidence="4" id="KW-1185">Reference proteome</keyword>